<accession>A0A7V5RNE0</accession>
<proteinExistence type="predicted"/>
<name>A0A7V5RNE0_CALAY</name>
<protein>
    <submittedName>
        <fullName evidence="1">Uncharacterized protein</fullName>
    </submittedName>
</protein>
<dbReference type="EMBL" id="DRLI01000014">
    <property type="protein sequence ID" value="HHM01430.1"/>
    <property type="molecule type" value="Genomic_DNA"/>
</dbReference>
<organism evidence="1">
    <name type="scientific">Caldithrix abyssi</name>
    <dbReference type="NCBI Taxonomy" id="187145"/>
    <lineage>
        <taxon>Bacteria</taxon>
        <taxon>Pseudomonadati</taxon>
        <taxon>Calditrichota</taxon>
        <taxon>Calditrichia</taxon>
        <taxon>Calditrichales</taxon>
        <taxon>Calditrichaceae</taxon>
        <taxon>Caldithrix</taxon>
    </lineage>
</organism>
<feature type="non-terminal residue" evidence="1">
    <location>
        <position position="60"/>
    </location>
</feature>
<reference evidence="1" key="1">
    <citation type="journal article" date="2020" name="mSystems">
        <title>Genome- and Community-Level Interaction Insights into Carbon Utilization and Element Cycling Functions of Hydrothermarchaeota in Hydrothermal Sediment.</title>
        <authorList>
            <person name="Zhou Z."/>
            <person name="Liu Y."/>
            <person name="Xu W."/>
            <person name="Pan J."/>
            <person name="Luo Z.H."/>
            <person name="Li M."/>
        </authorList>
    </citation>
    <scope>NUCLEOTIDE SEQUENCE [LARGE SCALE GENOMIC DNA]</scope>
    <source>
        <strain evidence="1">HyVt-460</strain>
    </source>
</reference>
<gene>
    <name evidence="1" type="ORF">ENJ15_00340</name>
</gene>
<sequence length="60" mass="6690">MAKKQTFGDKVNKGQGESAKAVKIVFTFTSPKNGQMKFAEKIVKIFPGDNEDQKINTEIK</sequence>
<evidence type="ECO:0000313" key="1">
    <source>
        <dbReference type="EMBL" id="HHM01430.1"/>
    </source>
</evidence>
<dbReference type="AlphaFoldDB" id="A0A7V5RNE0"/>
<dbReference type="Proteomes" id="UP000885771">
    <property type="component" value="Unassembled WGS sequence"/>
</dbReference>
<comment type="caution">
    <text evidence="1">The sequence shown here is derived from an EMBL/GenBank/DDBJ whole genome shotgun (WGS) entry which is preliminary data.</text>
</comment>